<evidence type="ECO:0000313" key="4">
    <source>
        <dbReference type="Proteomes" id="UP001642540"/>
    </source>
</evidence>
<sequence length="280" mass="32182">MSEQILNELQLLTAMYEPVDIHFHDPEVLNLVENCIPISDSVSLSVRLNEEVELDIRLPLGYPETERLSAHCRISKKTPASVIDRNSVQHWESKINNDLLHQYLSAKKSGDDGDQGEDVPNILGVIQWCNEEFEKQPVPKEQNASCKDNYTSGNKSQKNTQPGSEQLCRIWIFSHHIYNKNKRKFLVNTAEELDLSGFSLPGKPGFVCVEGDPSNCDEYWSRVRQLCWQKISLIERQLFPPSEIIFENKPFEELHCDKSAFIKFLEERNSSSVIKEYLGI</sequence>
<dbReference type="Gene3D" id="3.10.110.10">
    <property type="entry name" value="Ubiquitin Conjugating Enzyme"/>
    <property type="match status" value="1"/>
</dbReference>
<name>A0ABP1S4G9_9HEXA</name>
<comment type="caution">
    <text evidence="3">The sequence shown here is derived from an EMBL/GenBank/DDBJ whole genome shotgun (WGS) entry which is preliminary data.</text>
</comment>
<accession>A0ABP1S4G9</accession>
<organism evidence="3 4">
    <name type="scientific">Orchesella dallaii</name>
    <dbReference type="NCBI Taxonomy" id="48710"/>
    <lineage>
        <taxon>Eukaryota</taxon>
        <taxon>Metazoa</taxon>
        <taxon>Ecdysozoa</taxon>
        <taxon>Arthropoda</taxon>
        <taxon>Hexapoda</taxon>
        <taxon>Collembola</taxon>
        <taxon>Entomobryomorpha</taxon>
        <taxon>Entomobryoidea</taxon>
        <taxon>Orchesellidae</taxon>
        <taxon>Orchesellinae</taxon>
        <taxon>Orchesella</taxon>
    </lineage>
</organism>
<evidence type="ECO:0000256" key="1">
    <source>
        <dbReference type="SAM" id="MobiDB-lite"/>
    </source>
</evidence>
<feature type="compositionally biased region" description="Polar residues" evidence="1">
    <location>
        <begin position="142"/>
        <end position="162"/>
    </location>
</feature>
<dbReference type="InterPro" id="IPR059181">
    <property type="entry name" value="RWDD2A-B_C"/>
</dbReference>
<feature type="region of interest" description="Disordered" evidence="1">
    <location>
        <begin position="139"/>
        <end position="162"/>
    </location>
</feature>
<reference evidence="3 4" key="1">
    <citation type="submission" date="2024-08" db="EMBL/GenBank/DDBJ databases">
        <authorList>
            <person name="Cucini C."/>
            <person name="Frati F."/>
        </authorList>
    </citation>
    <scope>NUCLEOTIDE SEQUENCE [LARGE SCALE GENOMIC DNA]</scope>
</reference>
<dbReference type="PANTHER" id="PTHR15955:SF8">
    <property type="entry name" value="RWD DOMAIN-CONTAINING PROTEIN 2B-RELATED"/>
    <property type="match status" value="1"/>
</dbReference>
<dbReference type="CDD" id="cd24163">
    <property type="entry name" value="RWDD2_C"/>
    <property type="match status" value="1"/>
</dbReference>
<keyword evidence="4" id="KW-1185">Reference proteome</keyword>
<evidence type="ECO:0000259" key="2">
    <source>
        <dbReference type="Pfam" id="PF06544"/>
    </source>
</evidence>
<dbReference type="InterPro" id="IPR017359">
    <property type="entry name" value="Phi-like"/>
</dbReference>
<dbReference type="PIRSF" id="PIRSF038021">
    <property type="entry name" value="UCP038021_RWDD2"/>
    <property type="match status" value="1"/>
</dbReference>
<dbReference type="PANTHER" id="PTHR15955">
    <property type="entry name" value="RWD DOMAIN CONTAINING PROTEIN 2"/>
    <property type="match status" value="1"/>
</dbReference>
<feature type="domain" description="Small nuclear ribonucleoprotein Prp3 C-terminal" evidence="2">
    <location>
        <begin position="171"/>
        <end position="235"/>
    </location>
</feature>
<dbReference type="InterPro" id="IPR016135">
    <property type="entry name" value="UBQ-conjugating_enzyme/RWD"/>
</dbReference>
<dbReference type="Pfam" id="PF06544">
    <property type="entry name" value="Prp3_C"/>
    <property type="match status" value="1"/>
</dbReference>
<gene>
    <name evidence="3" type="ORF">ODALV1_LOCUS29278</name>
</gene>
<dbReference type="Proteomes" id="UP001642540">
    <property type="component" value="Unassembled WGS sequence"/>
</dbReference>
<proteinExistence type="predicted"/>
<evidence type="ECO:0000313" key="3">
    <source>
        <dbReference type="EMBL" id="CAL8143128.1"/>
    </source>
</evidence>
<protein>
    <recommendedName>
        <fullName evidence="2">Small nuclear ribonucleoprotein Prp3 C-terminal domain-containing protein</fullName>
    </recommendedName>
</protein>
<dbReference type="EMBL" id="CAXLJM020000151">
    <property type="protein sequence ID" value="CAL8143128.1"/>
    <property type="molecule type" value="Genomic_DNA"/>
</dbReference>
<dbReference type="InterPro" id="IPR010541">
    <property type="entry name" value="Prp3_C"/>
</dbReference>